<feature type="domain" description="AB hydrolase-1" evidence="1">
    <location>
        <begin position="77"/>
        <end position="313"/>
    </location>
</feature>
<dbReference type="Gene3D" id="3.40.50.1820">
    <property type="entry name" value="alpha/beta hydrolase"/>
    <property type="match status" value="1"/>
</dbReference>
<proteinExistence type="predicted"/>
<evidence type="ECO:0000313" key="2">
    <source>
        <dbReference type="EMBL" id="SUS03727.1"/>
    </source>
</evidence>
<dbReference type="InterPro" id="IPR029058">
    <property type="entry name" value="AB_hydrolase_fold"/>
</dbReference>
<dbReference type="InterPro" id="IPR000073">
    <property type="entry name" value="AB_hydrolase_1"/>
</dbReference>
<gene>
    <name evidence="2" type="ORF">DF3PB_1100001</name>
</gene>
<dbReference type="PANTHER" id="PTHR43798">
    <property type="entry name" value="MONOACYLGLYCEROL LIPASE"/>
    <property type="match status" value="1"/>
</dbReference>
<dbReference type="EMBL" id="UIDG01000014">
    <property type="protein sequence ID" value="SUS03727.1"/>
    <property type="molecule type" value="Genomic_DNA"/>
</dbReference>
<dbReference type="SUPFAM" id="SSF53474">
    <property type="entry name" value="alpha/beta-Hydrolases"/>
    <property type="match status" value="1"/>
</dbReference>
<dbReference type="Pfam" id="PF12697">
    <property type="entry name" value="Abhydrolase_6"/>
    <property type="match status" value="1"/>
</dbReference>
<organism evidence="2">
    <name type="scientific">metagenome</name>
    <dbReference type="NCBI Taxonomy" id="256318"/>
    <lineage>
        <taxon>unclassified sequences</taxon>
        <taxon>metagenomes</taxon>
    </lineage>
</organism>
<dbReference type="AlphaFoldDB" id="A0A380T819"/>
<sequence length="327" mass="36383">MSAQRLSVVLRGAVLRLQRCLIRLTIVPMIEARPRLRDEQGTTTMPMVEKSFLGLSTHGFHRVAYFEWGDPANSRVVVCVHGLTRRGRDFDILAQALEDSYRVVCVDLPGRGISDWLPIATDYQPSTYVQNMTALIARLGVDQVDWIGVSLGGIIGMTLAMMPKSPIRRLVLDDVGGYIGKEALERIASYVGKDPTFADLGAVESYMREVNGPYGPLTDAQWAHVARYGARQDPATGLWHQHYDPRIAEPFKDGFSEPVALWPLWDGVRQPVLVLRGTESDVLTTETLAEMRKRKPEAKVIEFEGVGHAPMIMSADQIGPVREFLLG</sequence>
<dbReference type="PRINTS" id="PR00111">
    <property type="entry name" value="ABHYDROLASE"/>
</dbReference>
<accession>A0A380T819</accession>
<dbReference type="PANTHER" id="PTHR43798:SF33">
    <property type="entry name" value="HYDROLASE, PUTATIVE (AFU_ORTHOLOGUE AFUA_2G14860)-RELATED"/>
    <property type="match status" value="1"/>
</dbReference>
<dbReference type="InterPro" id="IPR050266">
    <property type="entry name" value="AB_hydrolase_sf"/>
</dbReference>
<protein>
    <submittedName>
        <fullName evidence="2">Pimeloyl-ACP methyl ester carboxylesterase</fullName>
    </submittedName>
</protein>
<dbReference type="GO" id="GO:0016020">
    <property type="term" value="C:membrane"/>
    <property type="evidence" value="ECO:0007669"/>
    <property type="project" value="TreeGrafter"/>
</dbReference>
<evidence type="ECO:0000259" key="1">
    <source>
        <dbReference type="Pfam" id="PF12697"/>
    </source>
</evidence>
<name>A0A380T819_9ZZZZ</name>
<reference evidence="2" key="1">
    <citation type="submission" date="2018-07" db="EMBL/GenBank/DDBJ databases">
        <authorList>
            <person name="Quirk P.G."/>
            <person name="Krulwich T.A."/>
        </authorList>
    </citation>
    <scope>NUCLEOTIDE SEQUENCE</scope>
</reference>